<evidence type="ECO:0000256" key="4">
    <source>
        <dbReference type="ARBA" id="ARBA00023163"/>
    </source>
</evidence>
<evidence type="ECO:0000256" key="6">
    <source>
        <dbReference type="SAM" id="MobiDB-lite"/>
    </source>
</evidence>
<dbReference type="EMBL" id="JARPMG010000003">
    <property type="protein sequence ID" value="KAJ8102122.1"/>
    <property type="molecule type" value="Genomic_DNA"/>
</dbReference>
<organism evidence="8 9">
    <name type="scientific">Lipomyces tetrasporus</name>
    <dbReference type="NCBI Taxonomy" id="54092"/>
    <lineage>
        <taxon>Eukaryota</taxon>
        <taxon>Fungi</taxon>
        <taxon>Dikarya</taxon>
        <taxon>Ascomycota</taxon>
        <taxon>Saccharomycotina</taxon>
        <taxon>Lipomycetes</taxon>
        <taxon>Lipomycetales</taxon>
        <taxon>Lipomycetaceae</taxon>
        <taxon>Lipomyces</taxon>
    </lineage>
</organism>
<feature type="region of interest" description="Disordered" evidence="6">
    <location>
        <begin position="1"/>
        <end position="23"/>
    </location>
</feature>
<keyword evidence="4" id="KW-0804">Transcription</keyword>
<sequence length="304" mass="32896">MDLKSIVEPDLTPPQDDHTSAAADAAYLRRVPDHAVPTAYSSTASSPDAGGGCSSALPSPTLSPQFEEFPAYTTTKPAGLDRRSLSAPDVSTRSHDGRIDTHAARSGSTPSSSTKSPGSNRRYAHILSEQRRRENINGGFLELKGSIPRCRGTQDSKAVILHKAVVYISSLESELSRVKNELYACQQQRTQLPQQQQQMIPQQQPTPVHSHRDLPAGPVPPPPAMMPSLAPPQPHQTYVHPSPPVSSLPPPPPPPHPLTHPIALPHMSAGQYYPSYAGPHHLQHAYAMPMPPRMTAEWKVPGTV</sequence>
<reference evidence="8" key="1">
    <citation type="submission" date="2023-03" db="EMBL/GenBank/DDBJ databases">
        <title>Near-Complete genome sequence of Lipomyces tetrasporous NRRL Y-64009, an oleaginous yeast capable of growing on lignocellulosic hydrolysates.</title>
        <authorList>
            <consortium name="Lawrence Berkeley National Laboratory"/>
            <person name="Jagtap S.S."/>
            <person name="Liu J.-J."/>
            <person name="Walukiewicz H.E."/>
            <person name="Pangilinan J."/>
            <person name="Lipzen A."/>
            <person name="Ahrendt S."/>
            <person name="Koriabine M."/>
            <person name="Cobaugh K."/>
            <person name="Salamov A."/>
            <person name="Yoshinaga Y."/>
            <person name="Ng V."/>
            <person name="Daum C."/>
            <person name="Grigoriev I.V."/>
            <person name="Slininger P.J."/>
            <person name="Dien B.S."/>
            <person name="Jin Y.-S."/>
            <person name="Rao C.V."/>
        </authorList>
    </citation>
    <scope>NUCLEOTIDE SEQUENCE</scope>
    <source>
        <strain evidence="8">NRRL Y-64009</strain>
    </source>
</reference>
<comment type="caution">
    <text evidence="8">The sequence shown here is derived from an EMBL/GenBank/DDBJ whole genome shotgun (WGS) entry which is preliminary data.</text>
</comment>
<dbReference type="InterPro" id="IPR036638">
    <property type="entry name" value="HLH_DNA-bd_sf"/>
</dbReference>
<feature type="compositionally biased region" description="Low complexity" evidence="6">
    <location>
        <begin position="193"/>
        <end position="207"/>
    </location>
</feature>
<dbReference type="AlphaFoldDB" id="A0AAD7QYF6"/>
<feature type="compositionally biased region" description="Pro residues" evidence="6">
    <location>
        <begin position="217"/>
        <end position="234"/>
    </location>
</feature>
<feature type="region of interest" description="Disordered" evidence="6">
    <location>
        <begin position="193"/>
        <end position="263"/>
    </location>
</feature>
<dbReference type="RefSeq" id="XP_056045572.1">
    <property type="nucleotide sequence ID" value="XM_056187083.1"/>
</dbReference>
<evidence type="ECO:0000256" key="5">
    <source>
        <dbReference type="ARBA" id="ARBA00023242"/>
    </source>
</evidence>
<name>A0AAD7QYF6_9ASCO</name>
<dbReference type="Gene3D" id="4.10.280.10">
    <property type="entry name" value="Helix-loop-helix DNA-binding domain"/>
    <property type="match status" value="1"/>
</dbReference>
<evidence type="ECO:0000259" key="7">
    <source>
        <dbReference type="PROSITE" id="PS50888"/>
    </source>
</evidence>
<evidence type="ECO:0000256" key="2">
    <source>
        <dbReference type="ARBA" id="ARBA00023125"/>
    </source>
</evidence>
<accession>A0AAD7QYF6</accession>
<dbReference type="Proteomes" id="UP001217417">
    <property type="component" value="Unassembled WGS sequence"/>
</dbReference>
<feature type="compositionally biased region" description="Low complexity" evidence="6">
    <location>
        <begin position="106"/>
        <end position="119"/>
    </location>
</feature>
<gene>
    <name evidence="8" type="ORF">POJ06DRAFT_248819</name>
</gene>
<dbReference type="PANTHER" id="PTHR10328">
    <property type="entry name" value="PROTEIN MAX MYC-ASSOCIATED FACTOR X"/>
    <property type="match status" value="1"/>
</dbReference>
<evidence type="ECO:0000313" key="9">
    <source>
        <dbReference type="Proteomes" id="UP001217417"/>
    </source>
</evidence>
<feature type="region of interest" description="Disordered" evidence="6">
    <location>
        <begin position="38"/>
        <end position="122"/>
    </location>
</feature>
<evidence type="ECO:0000313" key="8">
    <source>
        <dbReference type="EMBL" id="KAJ8102122.1"/>
    </source>
</evidence>
<feature type="compositionally biased region" description="Basic and acidic residues" evidence="6">
    <location>
        <begin position="92"/>
        <end position="103"/>
    </location>
</feature>
<dbReference type="InterPro" id="IPR011598">
    <property type="entry name" value="bHLH_dom"/>
</dbReference>
<dbReference type="GO" id="GO:0003700">
    <property type="term" value="F:DNA-binding transcription factor activity"/>
    <property type="evidence" value="ECO:0007669"/>
    <property type="project" value="TreeGrafter"/>
</dbReference>
<dbReference type="GO" id="GO:0090575">
    <property type="term" value="C:RNA polymerase II transcription regulator complex"/>
    <property type="evidence" value="ECO:0007669"/>
    <property type="project" value="TreeGrafter"/>
</dbReference>
<keyword evidence="5" id="KW-0539">Nucleus</keyword>
<keyword evidence="9" id="KW-1185">Reference proteome</keyword>
<evidence type="ECO:0000256" key="3">
    <source>
        <dbReference type="ARBA" id="ARBA00023159"/>
    </source>
</evidence>
<keyword evidence="1" id="KW-0805">Transcription regulation</keyword>
<proteinExistence type="predicted"/>
<keyword evidence="3" id="KW-0010">Activator</keyword>
<dbReference type="GO" id="GO:0046983">
    <property type="term" value="F:protein dimerization activity"/>
    <property type="evidence" value="ECO:0007669"/>
    <property type="project" value="InterPro"/>
</dbReference>
<dbReference type="SMART" id="SM00353">
    <property type="entry name" value="HLH"/>
    <property type="match status" value="1"/>
</dbReference>
<dbReference type="GeneID" id="80882249"/>
<dbReference type="GO" id="GO:0003677">
    <property type="term" value="F:DNA binding"/>
    <property type="evidence" value="ECO:0007669"/>
    <property type="project" value="UniProtKB-KW"/>
</dbReference>
<dbReference type="PROSITE" id="PS50888">
    <property type="entry name" value="BHLH"/>
    <property type="match status" value="1"/>
</dbReference>
<protein>
    <recommendedName>
        <fullName evidence="7">BHLH domain-containing protein</fullName>
    </recommendedName>
</protein>
<feature type="compositionally biased region" description="Pro residues" evidence="6">
    <location>
        <begin position="241"/>
        <end position="258"/>
    </location>
</feature>
<feature type="domain" description="BHLH" evidence="7">
    <location>
        <begin position="120"/>
        <end position="171"/>
    </location>
</feature>
<dbReference type="PANTHER" id="PTHR10328:SF3">
    <property type="entry name" value="PROTEIN MAX"/>
    <property type="match status" value="1"/>
</dbReference>
<dbReference type="Pfam" id="PF00010">
    <property type="entry name" value="HLH"/>
    <property type="match status" value="1"/>
</dbReference>
<keyword evidence="2" id="KW-0238">DNA-binding</keyword>
<dbReference type="GO" id="GO:0045944">
    <property type="term" value="P:positive regulation of transcription by RNA polymerase II"/>
    <property type="evidence" value="ECO:0007669"/>
    <property type="project" value="TreeGrafter"/>
</dbReference>
<evidence type="ECO:0000256" key="1">
    <source>
        <dbReference type="ARBA" id="ARBA00023015"/>
    </source>
</evidence>
<dbReference type="SUPFAM" id="SSF47459">
    <property type="entry name" value="HLH, helix-loop-helix DNA-binding domain"/>
    <property type="match status" value="1"/>
</dbReference>